<comment type="caution">
    <text evidence="3">The sequence shown here is derived from an EMBL/GenBank/DDBJ whole genome shotgun (WGS) entry which is preliminary data.</text>
</comment>
<organism evidence="3 4">
    <name type="scientific">Mycena pura</name>
    <dbReference type="NCBI Taxonomy" id="153505"/>
    <lineage>
        <taxon>Eukaryota</taxon>
        <taxon>Fungi</taxon>
        <taxon>Dikarya</taxon>
        <taxon>Basidiomycota</taxon>
        <taxon>Agaricomycotina</taxon>
        <taxon>Agaricomycetes</taxon>
        <taxon>Agaricomycetidae</taxon>
        <taxon>Agaricales</taxon>
        <taxon>Marasmiineae</taxon>
        <taxon>Mycenaceae</taxon>
        <taxon>Mycena</taxon>
    </lineage>
</organism>
<dbReference type="InterPro" id="IPR040521">
    <property type="entry name" value="KDZ"/>
</dbReference>
<feature type="domain" description="CxC2-like cysteine cluster KDZ transposase-associated" evidence="2">
    <location>
        <begin position="204"/>
        <end position="311"/>
    </location>
</feature>
<evidence type="ECO:0000313" key="4">
    <source>
        <dbReference type="Proteomes" id="UP001219525"/>
    </source>
</evidence>
<dbReference type="Proteomes" id="UP001219525">
    <property type="component" value="Unassembled WGS sequence"/>
</dbReference>
<evidence type="ECO:0000256" key="1">
    <source>
        <dbReference type="SAM" id="MobiDB-lite"/>
    </source>
</evidence>
<evidence type="ECO:0000313" key="3">
    <source>
        <dbReference type="EMBL" id="KAJ7229940.1"/>
    </source>
</evidence>
<gene>
    <name evidence="3" type="ORF">GGX14DRAFT_553444</name>
</gene>
<sequence length="492" mass="54805">MSSRRRKRRPVPEDDMAARVFSLNDLLPEPASLNAPMVSFVERVSERGHRVQVESTSVVPPSPIKRARLATSSNPRQAVPADTDPLRMQSDFNQDRYEIGTDHNFPWLPEPQDDVGDEPMPASHGTSGARVTPADPAMRDWLLNYRNVYLRALLRGEGRGETNDEGLCGRCTGTTPGHASLRCRDCHGGELLEWTGVYSRKTSLKQIGLRVQFGHMPGETCARPVAGSTEFVVLHDNGIHKVAVDFCRCKHREIPWYLQLLHGGWYPATTDQPQTCATFACLDLYRSLSVVAKTSAYDFYALLEKMTDETGVKPPRRYQVFLRMARQWRHLGLLLFSGRGHDPTGVFGTASGELAIRCPACPRPGVNLPDGWENAPKEDQCLYILFIALDACFRLKRWAVSSELKDPGLGTGWAYMVEWGPYREYLIGVTDQTEISTCTGLAALDYANTKFSRGYSTTGVGMGVCARHEFVLPNGVGDLQAGERYANMDYIP</sequence>
<dbReference type="Pfam" id="PF18803">
    <property type="entry name" value="CxC2"/>
    <property type="match status" value="1"/>
</dbReference>
<evidence type="ECO:0000259" key="2">
    <source>
        <dbReference type="Pfam" id="PF18803"/>
    </source>
</evidence>
<dbReference type="EMBL" id="JARJCW010000001">
    <property type="protein sequence ID" value="KAJ7229940.1"/>
    <property type="molecule type" value="Genomic_DNA"/>
</dbReference>
<accession>A0AAD7E5B5</accession>
<feature type="region of interest" description="Disordered" evidence="1">
    <location>
        <begin position="102"/>
        <end position="132"/>
    </location>
</feature>
<proteinExistence type="predicted"/>
<protein>
    <recommendedName>
        <fullName evidence="2">CxC2-like cysteine cluster KDZ transposase-associated domain-containing protein</fullName>
    </recommendedName>
</protein>
<name>A0AAD7E5B5_9AGAR</name>
<feature type="region of interest" description="Disordered" evidence="1">
    <location>
        <begin position="69"/>
        <end position="88"/>
    </location>
</feature>
<dbReference type="InterPro" id="IPR041457">
    <property type="entry name" value="CxC2_KDZ-assoc"/>
</dbReference>
<reference evidence="3" key="1">
    <citation type="submission" date="2023-03" db="EMBL/GenBank/DDBJ databases">
        <title>Massive genome expansion in bonnet fungi (Mycena s.s.) driven by repeated elements and novel gene families across ecological guilds.</title>
        <authorList>
            <consortium name="Lawrence Berkeley National Laboratory"/>
            <person name="Harder C.B."/>
            <person name="Miyauchi S."/>
            <person name="Viragh M."/>
            <person name="Kuo A."/>
            <person name="Thoen E."/>
            <person name="Andreopoulos B."/>
            <person name="Lu D."/>
            <person name="Skrede I."/>
            <person name="Drula E."/>
            <person name="Henrissat B."/>
            <person name="Morin E."/>
            <person name="Kohler A."/>
            <person name="Barry K."/>
            <person name="LaButti K."/>
            <person name="Morin E."/>
            <person name="Salamov A."/>
            <person name="Lipzen A."/>
            <person name="Mereny Z."/>
            <person name="Hegedus B."/>
            <person name="Baldrian P."/>
            <person name="Stursova M."/>
            <person name="Weitz H."/>
            <person name="Taylor A."/>
            <person name="Grigoriev I.V."/>
            <person name="Nagy L.G."/>
            <person name="Martin F."/>
            <person name="Kauserud H."/>
        </authorList>
    </citation>
    <scope>NUCLEOTIDE SEQUENCE</scope>
    <source>
        <strain evidence="3">9144</strain>
    </source>
</reference>
<dbReference type="Pfam" id="PF18758">
    <property type="entry name" value="KDZ"/>
    <property type="match status" value="1"/>
</dbReference>
<dbReference type="AlphaFoldDB" id="A0AAD7E5B5"/>
<keyword evidence="4" id="KW-1185">Reference proteome</keyword>